<protein>
    <submittedName>
        <fullName evidence="3">Extracellular solute-binding protein family 1</fullName>
    </submittedName>
</protein>
<evidence type="ECO:0000313" key="3">
    <source>
        <dbReference type="EMBL" id="CDC70890.1"/>
    </source>
</evidence>
<evidence type="ECO:0000313" key="4">
    <source>
        <dbReference type="Proteomes" id="UP000017938"/>
    </source>
</evidence>
<dbReference type="Gene3D" id="3.40.190.10">
    <property type="entry name" value="Periplasmic binding protein-like II"/>
    <property type="match status" value="1"/>
</dbReference>
<proteinExistence type="predicted"/>
<feature type="region of interest" description="Disordered" evidence="1">
    <location>
        <begin position="37"/>
        <end position="58"/>
    </location>
</feature>
<evidence type="ECO:0000256" key="2">
    <source>
        <dbReference type="SAM" id="SignalP"/>
    </source>
</evidence>
<dbReference type="AlphaFoldDB" id="R6TF60"/>
<keyword evidence="2" id="KW-0732">Signal</keyword>
<gene>
    <name evidence="3" type="ORF">BN580_00785</name>
</gene>
<reference evidence="3" key="1">
    <citation type="submission" date="2012-11" db="EMBL/GenBank/DDBJ databases">
        <title>Dependencies among metagenomic species, viruses, plasmids and units of genetic variation.</title>
        <authorList>
            <person name="Nielsen H.B."/>
            <person name="Almeida M."/>
            <person name="Juncker A.S."/>
            <person name="Rasmussen S."/>
            <person name="Li J."/>
            <person name="Sunagawa S."/>
            <person name="Plichta D."/>
            <person name="Gautier L."/>
            <person name="Le Chatelier E."/>
            <person name="Peletier E."/>
            <person name="Bonde I."/>
            <person name="Nielsen T."/>
            <person name="Manichanh C."/>
            <person name="Arumugam M."/>
            <person name="Batto J."/>
            <person name="Santos M.B.Q.D."/>
            <person name="Blom N."/>
            <person name="Borruel N."/>
            <person name="Burgdorf K.S."/>
            <person name="Boumezbeur F."/>
            <person name="Casellas F."/>
            <person name="Dore J."/>
            <person name="Guarner F."/>
            <person name="Hansen T."/>
            <person name="Hildebrand F."/>
            <person name="Kaas R.S."/>
            <person name="Kennedy S."/>
            <person name="Kristiansen K."/>
            <person name="Kultima J.R."/>
            <person name="Leonard P."/>
            <person name="Levenez F."/>
            <person name="Lund O."/>
            <person name="Moumen B."/>
            <person name="Le Paslier D."/>
            <person name="Pons N."/>
            <person name="Pedersen O."/>
            <person name="Prifti E."/>
            <person name="Qin J."/>
            <person name="Raes J."/>
            <person name="Tap J."/>
            <person name="Tims S."/>
            <person name="Ussery D.W."/>
            <person name="Yamada T."/>
            <person name="MetaHit consortium"/>
            <person name="Renault P."/>
            <person name="Sicheritz-Ponten T."/>
            <person name="Bork P."/>
            <person name="Wang J."/>
            <person name="Brunak S."/>
            <person name="Ehrlich S.D."/>
        </authorList>
    </citation>
    <scope>NUCLEOTIDE SEQUENCE [LARGE SCALE GENOMIC DNA]</scope>
</reference>
<accession>R6TF60</accession>
<dbReference type="STRING" id="1263015.BN580_00785"/>
<sequence length="502" mass="56243">MIPGRLPGKGFMKTVKIISLLLALLITAAAAVSCRDNTRKDAPTGKSSGDTGSGDDGAGYLPDADYGGYRFRILSIANENSGIYTGFDSEADTTDLVLAAQYKRNRKIESRYNIVFSEDDVTGWEELSSTFVNYVSSVSDEYELNMLIQREAFAYGVDGYITRTDKLRYCDTTQPWYVQDVNRALTVNGIQFFSYSSECLNMFAQTNCTVFNKRIAGDNGVEDPYELVKAGTWTLDKMLSSAKAVTRDLNADGVFNDYDQLGIVGESDMIYPSLWIGAGYLTVEKDGDDYPVYTAPSNEGFIDFLTLIGGYFNEDRVIYDTQYRPTEQYFGHGTFRDEATAVFRSGSALYRVAIINELTVLGDMTDDFGIVPNPKLNEEQDGYHSRVIDGWLYVVPNTNTRLDMTSVILEALAIESRNYVFDAYYEQSLKNRYTNDPNAKEMLDLISSTRTIDLGDTVWQADIRNKIQDAVWKKDLAFNSALSSIKSYVDLMIGIYLDELAK</sequence>
<dbReference type="EMBL" id="CBFW010000054">
    <property type="protein sequence ID" value="CDC70890.1"/>
    <property type="molecule type" value="Genomic_DNA"/>
</dbReference>
<feature type="chain" id="PRO_5039535673" evidence="2">
    <location>
        <begin position="32"/>
        <end position="502"/>
    </location>
</feature>
<organism evidence="3 4">
    <name type="scientific">Candidatus Colimorpha enterica</name>
    <dbReference type="NCBI Taxonomy" id="3083063"/>
    <lineage>
        <taxon>Bacteria</taxon>
        <taxon>Pseudomonadati</taxon>
        <taxon>Bacteroidota</taxon>
        <taxon>Bacteroidia</taxon>
        <taxon>Bacteroidales</taxon>
        <taxon>Candidatus Colimorpha</taxon>
    </lineage>
</organism>
<dbReference type="SUPFAM" id="SSF53850">
    <property type="entry name" value="Periplasmic binding protein-like II"/>
    <property type="match status" value="1"/>
</dbReference>
<dbReference type="Proteomes" id="UP000017938">
    <property type="component" value="Unassembled WGS sequence"/>
</dbReference>
<name>R6TF60_9BACT</name>
<comment type="caution">
    <text evidence="3">The sequence shown here is derived from an EMBL/GenBank/DDBJ whole genome shotgun (WGS) entry which is preliminary data.</text>
</comment>
<evidence type="ECO:0000256" key="1">
    <source>
        <dbReference type="SAM" id="MobiDB-lite"/>
    </source>
</evidence>
<dbReference type="PROSITE" id="PS51257">
    <property type="entry name" value="PROKAR_LIPOPROTEIN"/>
    <property type="match status" value="1"/>
</dbReference>
<feature type="signal peptide" evidence="2">
    <location>
        <begin position="1"/>
        <end position="31"/>
    </location>
</feature>